<dbReference type="Pfam" id="PF14179">
    <property type="entry name" value="YppG"/>
    <property type="match status" value="1"/>
</dbReference>
<organism evidence="1 2">
    <name type="scientific">Jeotgalibacillus proteolyticus</name>
    <dbReference type="NCBI Taxonomy" id="2082395"/>
    <lineage>
        <taxon>Bacteria</taxon>
        <taxon>Bacillati</taxon>
        <taxon>Bacillota</taxon>
        <taxon>Bacilli</taxon>
        <taxon>Bacillales</taxon>
        <taxon>Caryophanaceae</taxon>
        <taxon>Jeotgalibacillus</taxon>
    </lineage>
</organism>
<name>A0A2S5GDV7_9BACL</name>
<reference evidence="1 2" key="1">
    <citation type="submission" date="2018-02" db="EMBL/GenBank/DDBJ databases">
        <title>Jeotgalibacillus proteolyticum sp. nov. a protease producing bacterium isolated from ocean sediments of Laizhou Bay.</title>
        <authorList>
            <person name="Li Y."/>
        </authorList>
    </citation>
    <scope>NUCLEOTIDE SEQUENCE [LARGE SCALE GENOMIC DNA]</scope>
    <source>
        <strain evidence="1 2">22-7</strain>
    </source>
</reference>
<evidence type="ECO:0000313" key="1">
    <source>
        <dbReference type="EMBL" id="PPA71227.1"/>
    </source>
</evidence>
<dbReference type="InterPro" id="IPR025555">
    <property type="entry name" value="YppG"/>
</dbReference>
<dbReference type="Proteomes" id="UP000239047">
    <property type="component" value="Unassembled WGS sequence"/>
</dbReference>
<keyword evidence="1" id="KW-0167">Capsid protein</keyword>
<dbReference type="EMBL" id="PREZ01000002">
    <property type="protein sequence ID" value="PPA71227.1"/>
    <property type="molecule type" value="Genomic_DNA"/>
</dbReference>
<gene>
    <name evidence="1" type="ORF">C4B60_03960</name>
</gene>
<evidence type="ECO:0000313" key="2">
    <source>
        <dbReference type="Proteomes" id="UP000239047"/>
    </source>
</evidence>
<protein>
    <submittedName>
        <fullName evidence="1">Spore coat protein</fullName>
    </submittedName>
</protein>
<dbReference type="AlphaFoldDB" id="A0A2S5GDV7"/>
<keyword evidence="2" id="KW-1185">Reference proteome</keyword>
<keyword evidence="1" id="KW-0946">Virion</keyword>
<proteinExistence type="predicted"/>
<dbReference type="OrthoDB" id="2456726at2"/>
<dbReference type="RefSeq" id="WP_104056718.1">
    <property type="nucleotide sequence ID" value="NZ_PREZ01000002.1"/>
</dbReference>
<comment type="caution">
    <text evidence="1">The sequence shown here is derived from an EMBL/GenBank/DDBJ whole genome shotgun (WGS) entry which is preliminary data.</text>
</comment>
<accession>A0A2S5GDV7</accession>
<sequence length="130" mass="14748">MYRSYYQSYPLPPVAPLPYNRPYIPYPMQQAYPPEWMYGRMPYHPPAPVQGPVVTNIPQGQGIEPYNPEAYPAFQQPFQQKPSSSWLEIFKTEKGNVDVNKIMSTAGQMMSTAQQFGSLVKGIGSLFPKV</sequence>